<dbReference type="RefSeq" id="WP_185049901.1">
    <property type="nucleotide sequence ID" value="NZ_BAABIX010000005.1"/>
</dbReference>
<dbReference type="InterPro" id="IPR029058">
    <property type="entry name" value="AB_hydrolase_fold"/>
</dbReference>
<dbReference type="GO" id="GO:0003824">
    <property type="term" value="F:catalytic activity"/>
    <property type="evidence" value="ECO:0007669"/>
    <property type="project" value="UniProtKB-ARBA"/>
</dbReference>
<dbReference type="EMBL" id="JACHGN010000005">
    <property type="protein sequence ID" value="MBB5132909.1"/>
    <property type="molecule type" value="Genomic_DNA"/>
</dbReference>
<sequence>MIAVRKGGQGGPRLVFVHGGSGSWRMGAELLFMLSPHVRWWAVDLPGHGDSPPGRYDVEGVAAVLAEWARAELDGPAWWYGHSYGGQVALATAAACREAFAGLVIGDAPLSAQAMYRLVEQSSERLRRWRDWCGRPESELLGLLGAESAGERTYAELFGLDHPYLTGMAYSLHRHDPAFLDALLDDREGVYGCLDRSGDWLEAVPGPVSLLRGDPAVLALSSERDAMLVREHGGTVRTVDGVGHSLHQTAPAVIADILMSFIHQAVPKP</sequence>
<dbReference type="Proteomes" id="UP000578449">
    <property type="component" value="Unassembled WGS sequence"/>
</dbReference>
<proteinExistence type="predicted"/>
<reference evidence="2 3" key="1">
    <citation type="submission" date="2020-08" db="EMBL/GenBank/DDBJ databases">
        <title>Genomic Encyclopedia of Type Strains, Phase IV (KMG-IV): sequencing the most valuable type-strain genomes for metagenomic binning, comparative biology and taxonomic classification.</title>
        <authorList>
            <person name="Goeker M."/>
        </authorList>
    </citation>
    <scope>NUCLEOTIDE SEQUENCE [LARGE SCALE GENOMIC DNA]</scope>
    <source>
        <strain evidence="2 3">DSM 45615</strain>
    </source>
</reference>
<gene>
    <name evidence="2" type="ORF">HNP84_002630</name>
</gene>
<dbReference type="PANTHER" id="PTHR43798">
    <property type="entry name" value="MONOACYLGLYCEROL LIPASE"/>
    <property type="match status" value="1"/>
</dbReference>
<dbReference type="InterPro" id="IPR000073">
    <property type="entry name" value="AB_hydrolase_1"/>
</dbReference>
<evidence type="ECO:0000313" key="3">
    <source>
        <dbReference type="Proteomes" id="UP000578449"/>
    </source>
</evidence>
<organism evidence="2 3">
    <name type="scientific">Thermocatellispora tengchongensis</name>
    <dbReference type="NCBI Taxonomy" id="1073253"/>
    <lineage>
        <taxon>Bacteria</taxon>
        <taxon>Bacillati</taxon>
        <taxon>Actinomycetota</taxon>
        <taxon>Actinomycetes</taxon>
        <taxon>Streptosporangiales</taxon>
        <taxon>Streptosporangiaceae</taxon>
        <taxon>Thermocatellispora</taxon>
    </lineage>
</organism>
<dbReference type="Pfam" id="PF12697">
    <property type="entry name" value="Abhydrolase_6"/>
    <property type="match status" value="1"/>
</dbReference>
<dbReference type="Gene3D" id="3.40.50.1820">
    <property type="entry name" value="alpha/beta hydrolase"/>
    <property type="match status" value="1"/>
</dbReference>
<dbReference type="SUPFAM" id="SSF53474">
    <property type="entry name" value="alpha/beta-Hydrolases"/>
    <property type="match status" value="1"/>
</dbReference>
<dbReference type="InterPro" id="IPR050266">
    <property type="entry name" value="AB_hydrolase_sf"/>
</dbReference>
<comment type="caution">
    <text evidence="2">The sequence shown here is derived from an EMBL/GenBank/DDBJ whole genome shotgun (WGS) entry which is preliminary data.</text>
</comment>
<evidence type="ECO:0000259" key="1">
    <source>
        <dbReference type="Pfam" id="PF12697"/>
    </source>
</evidence>
<keyword evidence="3" id="KW-1185">Reference proteome</keyword>
<feature type="domain" description="AB hydrolase-1" evidence="1">
    <location>
        <begin position="14"/>
        <end position="256"/>
    </location>
</feature>
<dbReference type="AlphaFoldDB" id="A0A840P1P8"/>
<accession>A0A840P1P8</accession>
<name>A0A840P1P8_9ACTN</name>
<dbReference type="GO" id="GO:0016020">
    <property type="term" value="C:membrane"/>
    <property type="evidence" value="ECO:0007669"/>
    <property type="project" value="TreeGrafter"/>
</dbReference>
<dbReference type="PANTHER" id="PTHR43798:SF33">
    <property type="entry name" value="HYDROLASE, PUTATIVE (AFU_ORTHOLOGUE AFUA_2G14860)-RELATED"/>
    <property type="match status" value="1"/>
</dbReference>
<protein>
    <submittedName>
        <fullName evidence="2">Pimeloyl-ACP methyl ester carboxylesterase</fullName>
    </submittedName>
</protein>
<evidence type="ECO:0000313" key="2">
    <source>
        <dbReference type="EMBL" id="MBB5132909.1"/>
    </source>
</evidence>